<keyword evidence="1" id="KW-0812">Transmembrane</keyword>
<dbReference type="Gene3D" id="1.20.1070.10">
    <property type="entry name" value="Rhodopsin 7-helix transmembrane proteins"/>
    <property type="match status" value="1"/>
</dbReference>
<feature type="transmembrane region" description="Helical" evidence="1">
    <location>
        <begin position="44"/>
        <end position="65"/>
    </location>
</feature>
<evidence type="ECO:0000259" key="2">
    <source>
        <dbReference type="Pfam" id="PF10328"/>
    </source>
</evidence>
<dbReference type="Pfam" id="PF10328">
    <property type="entry name" value="7TM_GPCR_Srx"/>
    <property type="match status" value="1"/>
</dbReference>
<gene>
    <name evidence="3" type="ORF">DME_LOCUS8532</name>
</gene>
<evidence type="ECO:0000256" key="1">
    <source>
        <dbReference type="SAM" id="Phobius"/>
    </source>
</evidence>
<dbReference type="OrthoDB" id="5790236at2759"/>
<dbReference type="PANTHER" id="PTHR23017">
    <property type="entry name" value="SERPENTINE RECEPTOR, CLASS X"/>
    <property type="match status" value="1"/>
</dbReference>
<dbReference type="InterPro" id="IPR019430">
    <property type="entry name" value="7TM_GPCR_serpentine_rcpt_Srx"/>
</dbReference>
<keyword evidence="4" id="KW-1185">Reference proteome</keyword>
<name>A0A3P7T930_DRAME</name>
<feature type="domain" description="7TM GPCR serpentine receptor class x (Srx)" evidence="2">
    <location>
        <begin position="36"/>
        <end position="106"/>
    </location>
</feature>
<proteinExistence type="predicted"/>
<dbReference type="EMBL" id="UYYG01001169">
    <property type="protein sequence ID" value="VDN58559.1"/>
    <property type="molecule type" value="Genomic_DNA"/>
</dbReference>
<reference evidence="3 4" key="1">
    <citation type="submission" date="2018-11" db="EMBL/GenBank/DDBJ databases">
        <authorList>
            <consortium name="Pathogen Informatics"/>
        </authorList>
    </citation>
    <scope>NUCLEOTIDE SEQUENCE [LARGE SCALE GENOMIC DNA]</scope>
</reference>
<organism evidence="3 4">
    <name type="scientific">Dracunculus medinensis</name>
    <name type="common">Guinea worm</name>
    <dbReference type="NCBI Taxonomy" id="318479"/>
    <lineage>
        <taxon>Eukaryota</taxon>
        <taxon>Metazoa</taxon>
        <taxon>Ecdysozoa</taxon>
        <taxon>Nematoda</taxon>
        <taxon>Chromadorea</taxon>
        <taxon>Rhabditida</taxon>
        <taxon>Spirurina</taxon>
        <taxon>Dracunculoidea</taxon>
        <taxon>Dracunculidae</taxon>
        <taxon>Dracunculus</taxon>
    </lineage>
</organism>
<accession>A0A3P7T930</accession>
<protein>
    <recommendedName>
        <fullName evidence="2">7TM GPCR serpentine receptor class x (Srx) domain-containing protein</fullName>
    </recommendedName>
</protein>
<dbReference type="Proteomes" id="UP000274756">
    <property type="component" value="Unassembled WGS sequence"/>
</dbReference>
<dbReference type="SUPFAM" id="SSF81321">
    <property type="entry name" value="Family A G protein-coupled receptor-like"/>
    <property type="match status" value="1"/>
</dbReference>
<evidence type="ECO:0000313" key="4">
    <source>
        <dbReference type="Proteomes" id="UP000274756"/>
    </source>
</evidence>
<sequence length="138" mass="16221">MLLKILFIYSHRKRSNKSNGIKKLFIQIMYVDFRQIIPEKSENIIGRIVMSIYFSSTLLHLLISVNRFYSIVRPFEYTEKFGGKRTANFIILICFLLFEEDILILYLVSTFLTPHFNSKWGAFSLRTLIWRGKGGTGK</sequence>
<dbReference type="PANTHER" id="PTHR23017:SF3">
    <property type="entry name" value="G-PROTEIN COUPLED RECEPTORS FAMILY 1 PROFILE DOMAIN-CONTAINING PROTEIN"/>
    <property type="match status" value="1"/>
</dbReference>
<dbReference type="AlphaFoldDB" id="A0A3P7T930"/>
<keyword evidence="1" id="KW-0472">Membrane</keyword>
<feature type="transmembrane region" description="Helical" evidence="1">
    <location>
        <begin position="86"/>
        <end position="108"/>
    </location>
</feature>
<keyword evidence="1" id="KW-1133">Transmembrane helix</keyword>
<evidence type="ECO:0000313" key="3">
    <source>
        <dbReference type="EMBL" id="VDN58559.1"/>
    </source>
</evidence>